<organism evidence="1">
    <name type="scientific">marine sediment metagenome</name>
    <dbReference type="NCBI Taxonomy" id="412755"/>
    <lineage>
        <taxon>unclassified sequences</taxon>
        <taxon>metagenomes</taxon>
        <taxon>ecological metagenomes</taxon>
    </lineage>
</organism>
<comment type="caution">
    <text evidence="1">The sequence shown here is derived from an EMBL/GenBank/DDBJ whole genome shotgun (WGS) entry which is preliminary data.</text>
</comment>
<dbReference type="AlphaFoldDB" id="A0A0F9JHL2"/>
<reference evidence="1" key="1">
    <citation type="journal article" date="2015" name="Nature">
        <title>Complex archaea that bridge the gap between prokaryotes and eukaryotes.</title>
        <authorList>
            <person name="Spang A."/>
            <person name="Saw J.H."/>
            <person name="Jorgensen S.L."/>
            <person name="Zaremba-Niedzwiedzka K."/>
            <person name="Martijn J."/>
            <person name="Lind A.E."/>
            <person name="van Eijk R."/>
            <person name="Schleper C."/>
            <person name="Guy L."/>
            <person name="Ettema T.J."/>
        </authorList>
    </citation>
    <scope>NUCLEOTIDE SEQUENCE</scope>
</reference>
<gene>
    <name evidence="1" type="ORF">LCGC14_1454340</name>
</gene>
<proteinExistence type="predicted"/>
<sequence length="53" mass="6124">MEEKKDFNWTSEATKGNRQTITITHDIHNKRQSDLVVSIIGLCNAFYGKEEPE</sequence>
<name>A0A0F9JHL2_9ZZZZ</name>
<protein>
    <submittedName>
        <fullName evidence="1">Uncharacterized protein</fullName>
    </submittedName>
</protein>
<evidence type="ECO:0000313" key="1">
    <source>
        <dbReference type="EMBL" id="KKM69083.1"/>
    </source>
</evidence>
<dbReference type="EMBL" id="LAZR01010052">
    <property type="protein sequence ID" value="KKM69083.1"/>
    <property type="molecule type" value="Genomic_DNA"/>
</dbReference>
<accession>A0A0F9JHL2</accession>